<evidence type="ECO:0000256" key="4">
    <source>
        <dbReference type="ARBA" id="ARBA00022840"/>
    </source>
</evidence>
<comment type="similarity">
    <text evidence="1">Belongs to the ABC transporter superfamily.</text>
</comment>
<dbReference type="STRING" id="721133.SAMN05216176_103165"/>
<feature type="domain" description="ABC transporter" evidence="5">
    <location>
        <begin position="15"/>
        <end position="245"/>
    </location>
</feature>
<accession>K2NTZ0</accession>
<dbReference type="InterPro" id="IPR013611">
    <property type="entry name" value="Transp-assoc_OB_typ2"/>
</dbReference>
<dbReference type="GO" id="GO:0015847">
    <property type="term" value="P:putrescine transport"/>
    <property type="evidence" value="ECO:0007669"/>
    <property type="project" value="UniProtKB-ARBA"/>
</dbReference>
<keyword evidence="2" id="KW-0813">Transport</keyword>
<sequence length="362" mass="40046">MDQPAFNHGLQMAFLELQALNKRYNNVVAVEDFNLSIERGEFVSLLGPSGCGKTTTLQMIAGFTQPTSGAIMLNGRDLGAVPARKRGLGIVFQTYALFPHMTVEQNVGFGLEMRKIPADERRRRVADALDLVHLTHLGDRFPRNMSGGQRQRVALARALVIEPELLLLDEPLSNLDAKLREEMQLELRRIQQEAGVTTLLVTHDQSEAMALSDRVAVMQGGRLIQEDSPFDVYEKPATSFISTFLGKTNSLAATLERDKAGTTIVIDGTRLSGPDTALAAGPVEVSLRPERIELTDAEKATISGNVIERVFLGDQWLFRVETPIGKLLVMQRNLGRREANVGERLHLSWEPEAMRLLPRGEG</sequence>
<evidence type="ECO:0000313" key="7">
    <source>
        <dbReference type="Proteomes" id="UP000007374"/>
    </source>
</evidence>
<evidence type="ECO:0000259" key="5">
    <source>
        <dbReference type="PROSITE" id="PS50893"/>
    </source>
</evidence>
<dbReference type="InterPro" id="IPR050093">
    <property type="entry name" value="ABC_SmlMolc_Importer"/>
</dbReference>
<dbReference type="AlphaFoldDB" id="K2NTZ0"/>
<gene>
    <name evidence="6" type="ORF">NA8A_08934</name>
</gene>
<keyword evidence="3" id="KW-0547">Nucleotide-binding</keyword>
<dbReference type="PROSITE" id="PS50893">
    <property type="entry name" value="ABC_TRANSPORTER_2"/>
    <property type="match status" value="1"/>
</dbReference>
<dbReference type="eggNOG" id="COG3842">
    <property type="taxonomic scope" value="Bacteria"/>
</dbReference>
<dbReference type="EMBL" id="AMSI01000005">
    <property type="protein sequence ID" value="EKF42780.1"/>
    <property type="molecule type" value="Genomic_DNA"/>
</dbReference>
<dbReference type="InterPro" id="IPR003593">
    <property type="entry name" value="AAA+_ATPase"/>
</dbReference>
<dbReference type="SMART" id="SM00382">
    <property type="entry name" value="AAA"/>
    <property type="match status" value="1"/>
</dbReference>
<dbReference type="InterPro" id="IPR003439">
    <property type="entry name" value="ABC_transporter-like_ATP-bd"/>
</dbReference>
<keyword evidence="4 6" id="KW-0067">ATP-binding</keyword>
<dbReference type="GO" id="GO:0022857">
    <property type="term" value="F:transmembrane transporter activity"/>
    <property type="evidence" value="ECO:0007669"/>
    <property type="project" value="InterPro"/>
</dbReference>
<dbReference type="InterPro" id="IPR027417">
    <property type="entry name" value="P-loop_NTPase"/>
</dbReference>
<comment type="caution">
    <text evidence="6">The sequence shown here is derived from an EMBL/GenBank/DDBJ whole genome shotgun (WGS) entry which is preliminary data.</text>
</comment>
<dbReference type="GO" id="GO:0043190">
    <property type="term" value="C:ATP-binding cassette (ABC) transporter complex"/>
    <property type="evidence" value="ECO:0007669"/>
    <property type="project" value="InterPro"/>
</dbReference>
<evidence type="ECO:0000256" key="3">
    <source>
        <dbReference type="ARBA" id="ARBA00022741"/>
    </source>
</evidence>
<dbReference type="Pfam" id="PF08402">
    <property type="entry name" value="TOBE_2"/>
    <property type="match status" value="1"/>
</dbReference>
<evidence type="ECO:0000256" key="2">
    <source>
        <dbReference type="ARBA" id="ARBA00022448"/>
    </source>
</evidence>
<dbReference type="PANTHER" id="PTHR42781">
    <property type="entry name" value="SPERMIDINE/PUTRESCINE IMPORT ATP-BINDING PROTEIN POTA"/>
    <property type="match status" value="1"/>
</dbReference>
<organism evidence="6 7">
    <name type="scientific">Nitratireductor indicus C115</name>
    <dbReference type="NCBI Taxonomy" id="1231190"/>
    <lineage>
        <taxon>Bacteria</taxon>
        <taxon>Pseudomonadati</taxon>
        <taxon>Pseudomonadota</taxon>
        <taxon>Alphaproteobacteria</taxon>
        <taxon>Hyphomicrobiales</taxon>
        <taxon>Phyllobacteriaceae</taxon>
        <taxon>Nitratireductor</taxon>
    </lineage>
</organism>
<dbReference type="PANTHER" id="PTHR42781:SF4">
    <property type="entry name" value="SPERMIDINE_PUTRESCINE IMPORT ATP-BINDING PROTEIN POTA"/>
    <property type="match status" value="1"/>
</dbReference>
<dbReference type="PROSITE" id="PS00211">
    <property type="entry name" value="ABC_TRANSPORTER_1"/>
    <property type="match status" value="1"/>
</dbReference>
<dbReference type="Gene3D" id="3.40.50.300">
    <property type="entry name" value="P-loop containing nucleotide triphosphate hydrolases"/>
    <property type="match status" value="1"/>
</dbReference>
<reference evidence="6 7" key="1">
    <citation type="journal article" date="2012" name="J. Bacteriol.">
        <title>Genome Sequence of Nitratireductor indicus Type Strain C115.</title>
        <authorList>
            <person name="Lai Q."/>
            <person name="Li G."/>
            <person name="Yu Z."/>
            <person name="Shao Z."/>
        </authorList>
    </citation>
    <scope>NUCLEOTIDE SEQUENCE [LARGE SCALE GENOMIC DNA]</scope>
    <source>
        <strain evidence="6 7">C115</strain>
    </source>
</reference>
<keyword evidence="7" id="KW-1185">Reference proteome</keyword>
<evidence type="ECO:0000256" key="1">
    <source>
        <dbReference type="ARBA" id="ARBA00005417"/>
    </source>
</evidence>
<dbReference type="InterPro" id="IPR017871">
    <property type="entry name" value="ABC_transporter-like_CS"/>
</dbReference>
<protein>
    <submittedName>
        <fullName evidence="6">ABC transporter ATP-binding protein</fullName>
    </submittedName>
</protein>
<dbReference type="Pfam" id="PF00005">
    <property type="entry name" value="ABC_tran"/>
    <property type="match status" value="1"/>
</dbReference>
<dbReference type="Proteomes" id="UP000007374">
    <property type="component" value="Unassembled WGS sequence"/>
</dbReference>
<dbReference type="RefSeq" id="WP_009450118.1">
    <property type="nucleotide sequence ID" value="NZ_AMSI01000005.1"/>
</dbReference>
<dbReference type="InterPro" id="IPR008995">
    <property type="entry name" value="Mo/tungstate-bd_C_term_dom"/>
</dbReference>
<dbReference type="SUPFAM" id="SSF52540">
    <property type="entry name" value="P-loop containing nucleoside triphosphate hydrolases"/>
    <property type="match status" value="1"/>
</dbReference>
<dbReference type="SUPFAM" id="SSF50331">
    <property type="entry name" value="MOP-like"/>
    <property type="match status" value="1"/>
</dbReference>
<evidence type="ECO:0000313" key="6">
    <source>
        <dbReference type="EMBL" id="EKF42780.1"/>
    </source>
</evidence>
<dbReference type="FunFam" id="3.40.50.300:FF:000133">
    <property type="entry name" value="Spermidine/putrescine import ATP-binding protein PotA"/>
    <property type="match status" value="1"/>
</dbReference>
<dbReference type="PATRIC" id="fig|1231190.3.peg.1869"/>
<name>K2NTZ0_9HYPH</name>
<dbReference type="GO" id="GO:0005524">
    <property type="term" value="F:ATP binding"/>
    <property type="evidence" value="ECO:0007669"/>
    <property type="project" value="UniProtKB-KW"/>
</dbReference>
<dbReference type="Gene3D" id="2.40.50.100">
    <property type="match status" value="1"/>
</dbReference>
<dbReference type="GO" id="GO:0016887">
    <property type="term" value="F:ATP hydrolysis activity"/>
    <property type="evidence" value="ECO:0007669"/>
    <property type="project" value="InterPro"/>
</dbReference>
<proteinExistence type="inferred from homology"/>